<dbReference type="AlphaFoldDB" id="A0A1G2BYY7"/>
<evidence type="ECO:0000313" key="2">
    <source>
        <dbReference type="EMBL" id="OGY94364.1"/>
    </source>
</evidence>
<evidence type="ECO:0000313" key="3">
    <source>
        <dbReference type="Proteomes" id="UP000177626"/>
    </source>
</evidence>
<comment type="caution">
    <text evidence="2">The sequence shown here is derived from an EMBL/GenBank/DDBJ whole genome shotgun (WGS) entry which is preliminary data.</text>
</comment>
<gene>
    <name evidence="2" type="ORF">A2406_03040</name>
</gene>
<sequence length="60" mass="6748">MFRALYGFFNLIFMLILFKIFAPEVFDLAIQLLITILSFLNEAAGSLSTEGMPNTFPEGL</sequence>
<feature type="transmembrane region" description="Helical" evidence="1">
    <location>
        <begin position="5"/>
        <end position="22"/>
    </location>
</feature>
<accession>A0A1G2BYY7</accession>
<reference evidence="2 3" key="1">
    <citation type="journal article" date="2016" name="Nat. Commun.">
        <title>Thousands of microbial genomes shed light on interconnected biogeochemical processes in an aquifer system.</title>
        <authorList>
            <person name="Anantharaman K."/>
            <person name="Brown C.T."/>
            <person name="Hug L.A."/>
            <person name="Sharon I."/>
            <person name="Castelle C.J."/>
            <person name="Probst A.J."/>
            <person name="Thomas B.C."/>
            <person name="Singh A."/>
            <person name="Wilkins M.J."/>
            <person name="Karaoz U."/>
            <person name="Brodie E.L."/>
            <person name="Williams K.H."/>
            <person name="Hubbard S.S."/>
            <person name="Banfield J.F."/>
        </authorList>
    </citation>
    <scope>NUCLEOTIDE SEQUENCE [LARGE SCALE GENOMIC DNA]</scope>
</reference>
<dbReference type="EMBL" id="MHKQ01000009">
    <property type="protein sequence ID" value="OGY94364.1"/>
    <property type="molecule type" value="Genomic_DNA"/>
</dbReference>
<proteinExistence type="predicted"/>
<evidence type="ECO:0000256" key="1">
    <source>
        <dbReference type="SAM" id="Phobius"/>
    </source>
</evidence>
<dbReference type="Proteomes" id="UP000177626">
    <property type="component" value="Unassembled WGS sequence"/>
</dbReference>
<organism evidence="2 3">
    <name type="scientific">Candidatus Komeilibacteria bacterium RIFOXYC1_FULL_37_11</name>
    <dbReference type="NCBI Taxonomy" id="1798555"/>
    <lineage>
        <taxon>Bacteria</taxon>
        <taxon>Candidatus Komeiliibacteriota</taxon>
    </lineage>
</organism>
<protein>
    <submittedName>
        <fullName evidence="2">Uncharacterized protein</fullName>
    </submittedName>
</protein>
<keyword evidence="1" id="KW-1133">Transmembrane helix</keyword>
<name>A0A1G2BYY7_9BACT</name>
<keyword evidence="1" id="KW-0472">Membrane</keyword>
<keyword evidence="1" id="KW-0812">Transmembrane</keyword>